<dbReference type="InterPro" id="IPR012337">
    <property type="entry name" value="RNaseH-like_sf"/>
</dbReference>
<comment type="caution">
    <text evidence="2">The sequence shown here is derived from an EMBL/GenBank/DDBJ whole genome shotgun (WGS) entry which is preliminary data.</text>
</comment>
<evidence type="ECO:0000313" key="3">
    <source>
        <dbReference type="Proteomes" id="UP000189681"/>
    </source>
</evidence>
<feature type="compositionally biased region" description="Polar residues" evidence="1">
    <location>
        <begin position="95"/>
        <end position="110"/>
    </location>
</feature>
<dbReference type="Proteomes" id="UP000189681">
    <property type="component" value="Unassembled WGS sequence"/>
</dbReference>
<dbReference type="SUPFAM" id="SSF53098">
    <property type="entry name" value="Ribonuclease H-like"/>
    <property type="match status" value="1"/>
</dbReference>
<evidence type="ECO:0000313" key="2">
    <source>
        <dbReference type="EMBL" id="OOP55558.1"/>
    </source>
</evidence>
<accession>A0A1V4AQZ4</accession>
<proteinExistence type="predicted"/>
<dbReference type="EMBL" id="AYTS01000133">
    <property type="protein sequence ID" value="OOP55558.1"/>
    <property type="molecule type" value="Genomic_DNA"/>
</dbReference>
<protein>
    <submittedName>
        <fullName evidence="2">Uncharacterized protein</fullName>
    </submittedName>
</protein>
<name>A0A1V4AQZ4_9BACT</name>
<gene>
    <name evidence="2" type="ORF">AYP45_14100</name>
</gene>
<evidence type="ECO:0000256" key="1">
    <source>
        <dbReference type="SAM" id="MobiDB-lite"/>
    </source>
</evidence>
<organism evidence="2 3">
    <name type="scientific">Candidatus Brocadia carolinensis</name>
    <dbReference type="NCBI Taxonomy" id="1004156"/>
    <lineage>
        <taxon>Bacteria</taxon>
        <taxon>Pseudomonadati</taxon>
        <taxon>Planctomycetota</taxon>
        <taxon>Candidatus Brocadiia</taxon>
        <taxon>Candidatus Brocadiales</taxon>
        <taxon>Candidatus Brocadiaceae</taxon>
        <taxon>Candidatus Brocadia</taxon>
    </lineage>
</organism>
<feature type="region of interest" description="Disordered" evidence="1">
    <location>
        <begin position="74"/>
        <end position="110"/>
    </location>
</feature>
<reference evidence="2 3" key="1">
    <citation type="journal article" date="2017" name="Water Res.">
        <title>Discovery and metagenomic analysis of an anammox bacterial enrichment related to Candidatus "Brocadia caroliniensis" in a full-scale glycerol-fed nitritation-denitritation separate centrate treatment process.</title>
        <authorList>
            <person name="Park H."/>
            <person name="Brotto A.C."/>
            <person name="van Loosdrecht M.C."/>
            <person name="Chandran K."/>
        </authorList>
    </citation>
    <scope>NUCLEOTIDE SEQUENCE [LARGE SCALE GENOMIC DNA]</scope>
    <source>
        <strain evidence="2">26THWARD</strain>
    </source>
</reference>
<dbReference type="AlphaFoldDB" id="A0A1V4AQZ4"/>
<feature type="compositionally biased region" description="Polar residues" evidence="1">
    <location>
        <begin position="74"/>
        <end position="88"/>
    </location>
</feature>
<dbReference type="STRING" id="1004156.AYP45_14100"/>
<sequence>MVITNYLLRWGIEHCFKELKDTFYLDHYQARHINKIVRYRNLRLVAWTHTYKPVLVKTRIPILRKSLKQNLLPSTESNRLSTPCSNSPLPRPYQRTKNSPMTISKLNRND</sequence>